<evidence type="ECO:0000313" key="3">
    <source>
        <dbReference type="EMBL" id="KAH9412787.1"/>
    </source>
</evidence>
<accession>A0ABQ8IRC6</accession>
<reference evidence="3 4" key="1">
    <citation type="journal article" date="2018" name="J. Allergy Clin. Immunol.">
        <title>High-quality assembly of Dermatophagoides pteronyssinus genome and transcriptome reveals a wide range of novel allergens.</title>
        <authorList>
            <person name="Liu X.Y."/>
            <person name="Yang K.Y."/>
            <person name="Wang M.Q."/>
            <person name="Kwok J.S."/>
            <person name="Zeng X."/>
            <person name="Yang Z."/>
            <person name="Xiao X.J."/>
            <person name="Lau C.P."/>
            <person name="Li Y."/>
            <person name="Huang Z.M."/>
            <person name="Ba J.G."/>
            <person name="Yim A.K."/>
            <person name="Ouyang C.Y."/>
            <person name="Ngai S.M."/>
            <person name="Chan T.F."/>
            <person name="Leung E.L."/>
            <person name="Liu L."/>
            <person name="Liu Z.G."/>
            <person name="Tsui S.K."/>
        </authorList>
    </citation>
    <scope>NUCLEOTIDE SEQUENCE [LARGE SCALE GENOMIC DNA]</scope>
    <source>
        <strain evidence="3">Derp</strain>
    </source>
</reference>
<keyword evidence="4" id="KW-1185">Reference proteome</keyword>
<evidence type="ECO:0000256" key="2">
    <source>
        <dbReference type="SAM" id="SignalP"/>
    </source>
</evidence>
<dbReference type="EMBL" id="NJHN03000128">
    <property type="protein sequence ID" value="KAH9412787.1"/>
    <property type="molecule type" value="Genomic_DNA"/>
</dbReference>
<protein>
    <submittedName>
        <fullName evidence="3">Uncharacterized protein</fullName>
    </submittedName>
</protein>
<feature type="region of interest" description="Disordered" evidence="1">
    <location>
        <begin position="41"/>
        <end position="65"/>
    </location>
</feature>
<evidence type="ECO:0000256" key="1">
    <source>
        <dbReference type="SAM" id="MobiDB-lite"/>
    </source>
</evidence>
<sequence>MDLIIRLLLIITMIISSDYGGVYGGGGRHLNNHHFSSTSTGNPITITPTTTATPALSSTTESLPSSLSSRQQQNLNSFIKNFNPFNYSNGSKMKLLSMNLIRPQQSISQQPILQQQQKLEQETDNNHPSIVQQFDTIDDIDNCLAGSLSSSSISTTPTPPEQQLEQFIQSLKPQNMDAIVDDNNGQDDHQDGNNSKNADIMNTGDDDLQQQQQQDFDLIDPIKHEKLIDNDHFIEQQQQQNLSTESTKTTNNKNGNRNPYLRRGQHGQQPKRFKAAVLTRYSMEYRPIDSNLLTEHELEGIDDSGDERIIDIIPQSRPLQLHFKSPSNRIRVIQSSIEDHEKQTEKQEIERTEEEPRLYYQQIRKPILQQVHEIIMPYRKVIQEIKPVVEQIHTVVSGRSKY</sequence>
<reference evidence="3 4" key="2">
    <citation type="journal article" date="2022" name="Mol. Biol. Evol.">
        <title>Comparative Genomics Reveals Insights into the Divergent Evolution of Astigmatic Mites and Household Pest Adaptations.</title>
        <authorList>
            <person name="Xiong Q."/>
            <person name="Wan A.T."/>
            <person name="Liu X."/>
            <person name="Fung C.S."/>
            <person name="Xiao X."/>
            <person name="Malainual N."/>
            <person name="Hou J."/>
            <person name="Wang L."/>
            <person name="Wang M."/>
            <person name="Yang K.Y."/>
            <person name="Cui Y."/>
            <person name="Leung E.L."/>
            <person name="Nong W."/>
            <person name="Shin S.K."/>
            <person name="Au S.W."/>
            <person name="Jeong K.Y."/>
            <person name="Chew F.T."/>
            <person name="Hui J.H."/>
            <person name="Leung T.F."/>
            <person name="Tungtrongchitr A."/>
            <person name="Zhong N."/>
            <person name="Liu Z."/>
            <person name="Tsui S.K."/>
        </authorList>
    </citation>
    <scope>NUCLEOTIDE SEQUENCE [LARGE SCALE GENOMIC DNA]</scope>
    <source>
        <strain evidence="3">Derp</strain>
    </source>
</reference>
<feature type="compositionally biased region" description="Low complexity" evidence="1">
    <location>
        <begin position="241"/>
        <end position="258"/>
    </location>
</feature>
<comment type="caution">
    <text evidence="3">The sequence shown here is derived from an EMBL/GenBank/DDBJ whole genome shotgun (WGS) entry which is preliminary data.</text>
</comment>
<keyword evidence="2" id="KW-0732">Signal</keyword>
<feature type="region of interest" description="Disordered" evidence="1">
    <location>
        <begin position="177"/>
        <end position="203"/>
    </location>
</feature>
<evidence type="ECO:0000313" key="4">
    <source>
        <dbReference type="Proteomes" id="UP000887458"/>
    </source>
</evidence>
<dbReference type="Proteomes" id="UP000887458">
    <property type="component" value="Unassembled WGS sequence"/>
</dbReference>
<feature type="signal peptide" evidence="2">
    <location>
        <begin position="1"/>
        <end position="24"/>
    </location>
</feature>
<name>A0ABQ8IRC6_DERPT</name>
<proteinExistence type="predicted"/>
<gene>
    <name evidence="3" type="ORF">DERP_009769</name>
</gene>
<feature type="chain" id="PRO_5046692999" evidence="2">
    <location>
        <begin position="25"/>
        <end position="402"/>
    </location>
</feature>
<feature type="compositionally biased region" description="Basic residues" evidence="1">
    <location>
        <begin position="263"/>
        <end position="272"/>
    </location>
</feature>
<feature type="region of interest" description="Disordered" evidence="1">
    <location>
        <begin position="238"/>
        <end position="272"/>
    </location>
</feature>
<organism evidence="3 4">
    <name type="scientific">Dermatophagoides pteronyssinus</name>
    <name type="common">European house dust mite</name>
    <dbReference type="NCBI Taxonomy" id="6956"/>
    <lineage>
        <taxon>Eukaryota</taxon>
        <taxon>Metazoa</taxon>
        <taxon>Ecdysozoa</taxon>
        <taxon>Arthropoda</taxon>
        <taxon>Chelicerata</taxon>
        <taxon>Arachnida</taxon>
        <taxon>Acari</taxon>
        <taxon>Acariformes</taxon>
        <taxon>Sarcoptiformes</taxon>
        <taxon>Astigmata</taxon>
        <taxon>Psoroptidia</taxon>
        <taxon>Analgoidea</taxon>
        <taxon>Pyroglyphidae</taxon>
        <taxon>Dermatophagoidinae</taxon>
        <taxon>Dermatophagoides</taxon>
    </lineage>
</organism>